<keyword evidence="7 9" id="KW-0505">Motor protein</keyword>
<evidence type="ECO:0000256" key="9">
    <source>
        <dbReference type="PROSITE-ProRule" id="PRU00283"/>
    </source>
</evidence>
<evidence type="ECO:0000256" key="5">
    <source>
        <dbReference type="ARBA" id="ARBA00022840"/>
    </source>
</evidence>
<evidence type="ECO:0000259" key="12">
    <source>
        <dbReference type="PROSITE" id="PS50067"/>
    </source>
</evidence>
<evidence type="ECO:0000256" key="10">
    <source>
        <dbReference type="SAM" id="Coils"/>
    </source>
</evidence>
<keyword evidence="3" id="KW-0597">Phosphoprotein</keyword>
<organism evidence="13 14">
    <name type="scientific">Atrichornis clamosus</name>
    <dbReference type="NCBI Taxonomy" id="449594"/>
    <lineage>
        <taxon>Eukaryota</taxon>
        <taxon>Metazoa</taxon>
        <taxon>Chordata</taxon>
        <taxon>Craniata</taxon>
        <taxon>Vertebrata</taxon>
        <taxon>Euteleostomi</taxon>
        <taxon>Archelosauria</taxon>
        <taxon>Archosauria</taxon>
        <taxon>Dinosauria</taxon>
        <taxon>Saurischia</taxon>
        <taxon>Theropoda</taxon>
        <taxon>Coelurosauria</taxon>
        <taxon>Aves</taxon>
        <taxon>Neognathae</taxon>
        <taxon>Neoaves</taxon>
        <taxon>Telluraves</taxon>
        <taxon>Australaves</taxon>
        <taxon>Passeriformes</taxon>
        <taxon>Menuridae</taxon>
        <taxon>Atrichornis</taxon>
    </lineage>
</organism>
<keyword evidence="5 9" id="KW-0067">ATP-binding</keyword>
<feature type="domain" description="Kinesin motor" evidence="12">
    <location>
        <begin position="56"/>
        <end position="481"/>
    </location>
</feature>
<dbReference type="PANTHER" id="PTHR47970">
    <property type="entry name" value="KINESIN-LIKE PROTEIN KIF11"/>
    <property type="match status" value="1"/>
</dbReference>
<feature type="binding site" evidence="9">
    <location>
        <begin position="150"/>
        <end position="157"/>
    </location>
    <ligand>
        <name>ATP</name>
        <dbReference type="ChEBI" id="CHEBI:30616"/>
    </ligand>
</feature>
<dbReference type="InterPro" id="IPR027417">
    <property type="entry name" value="P-loop_NTPase"/>
</dbReference>
<name>A0A852P9V7_9PASS</name>
<evidence type="ECO:0000256" key="2">
    <source>
        <dbReference type="ARBA" id="ARBA00022490"/>
    </source>
</evidence>
<feature type="compositionally biased region" description="Basic and acidic residues" evidence="11">
    <location>
        <begin position="1553"/>
        <end position="1565"/>
    </location>
</feature>
<dbReference type="SUPFAM" id="SSF52540">
    <property type="entry name" value="P-loop containing nucleoside triphosphate hydrolases"/>
    <property type="match status" value="1"/>
</dbReference>
<evidence type="ECO:0000256" key="6">
    <source>
        <dbReference type="ARBA" id="ARBA00023054"/>
    </source>
</evidence>
<keyword evidence="6 10" id="KW-0175">Coiled coil</keyword>
<comment type="subcellular location">
    <subcellularLocation>
        <location evidence="1">Cytoplasm</location>
        <location evidence="1">Cytoskeleton</location>
        <location evidence="1">Spindle</location>
    </subcellularLocation>
</comment>
<keyword evidence="14" id="KW-1185">Reference proteome</keyword>
<dbReference type="Gene3D" id="3.40.850.10">
    <property type="entry name" value="Kinesin motor domain"/>
    <property type="match status" value="1"/>
</dbReference>
<keyword evidence="4 9" id="KW-0547">Nucleotide-binding</keyword>
<dbReference type="Pfam" id="PF00225">
    <property type="entry name" value="Kinesin"/>
    <property type="match status" value="1"/>
</dbReference>
<feature type="compositionally biased region" description="Polar residues" evidence="11">
    <location>
        <begin position="1624"/>
        <end position="1640"/>
    </location>
</feature>
<keyword evidence="2" id="KW-0963">Cytoplasm</keyword>
<feature type="region of interest" description="Disordered" evidence="11">
    <location>
        <begin position="1533"/>
        <end position="1664"/>
    </location>
</feature>
<dbReference type="GO" id="GO:0072686">
    <property type="term" value="C:mitotic spindle"/>
    <property type="evidence" value="ECO:0007669"/>
    <property type="project" value="TreeGrafter"/>
</dbReference>
<evidence type="ECO:0000313" key="13">
    <source>
        <dbReference type="EMBL" id="NXY23038.1"/>
    </source>
</evidence>
<feature type="compositionally biased region" description="Basic and acidic residues" evidence="11">
    <location>
        <begin position="1601"/>
        <end position="1615"/>
    </location>
</feature>
<gene>
    <name evidence="13" type="primary">Kif20b</name>
    <name evidence="13" type="ORF">ATRCLA_R02361</name>
</gene>
<dbReference type="InterPro" id="IPR047149">
    <property type="entry name" value="KIF11-like"/>
</dbReference>
<dbReference type="GO" id="GO:0005876">
    <property type="term" value="C:spindle microtubule"/>
    <property type="evidence" value="ECO:0007669"/>
    <property type="project" value="TreeGrafter"/>
</dbReference>
<keyword evidence="8" id="KW-0206">Cytoskeleton</keyword>
<dbReference type="Proteomes" id="UP000658642">
    <property type="component" value="Unassembled WGS sequence"/>
</dbReference>
<dbReference type="PRINTS" id="PR00380">
    <property type="entry name" value="KINESINHEAVY"/>
</dbReference>
<dbReference type="InterPro" id="IPR036961">
    <property type="entry name" value="Kinesin_motor_dom_sf"/>
</dbReference>
<feature type="coiled-coil region" evidence="10">
    <location>
        <begin position="1342"/>
        <end position="1507"/>
    </location>
</feature>
<evidence type="ECO:0000256" key="8">
    <source>
        <dbReference type="ARBA" id="ARBA00023212"/>
    </source>
</evidence>
<protein>
    <submittedName>
        <fullName evidence="13">KI20B protein</fullName>
    </submittedName>
</protein>
<evidence type="ECO:0000256" key="1">
    <source>
        <dbReference type="ARBA" id="ARBA00004186"/>
    </source>
</evidence>
<accession>A0A852P9V7</accession>
<dbReference type="GO" id="GO:0007018">
    <property type="term" value="P:microtubule-based movement"/>
    <property type="evidence" value="ECO:0007669"/>
    <property type="project" value="InterPro"/>
</dbReference>
<dbReference type="InterPro" id="IPR001752">
    <property type="entry name" value="Kinesin_motor_dom"/>
</dbReference>
<dbReference type="SMART" id="SM00129">
    <property type="entry name" value="KISc"/>
    <property type="match status" value="1"/>
</dbReference>
<evidence type="ECO:0000313" key="14">
    <source>
        <dbReference type="Proteomes" id="UP000658642"/>
    </source>
</evidence>
<dbReference type="GO" id="GO:0005524">
    <property type="term" value="F:ATP binding"/>
    <property type="evidence" value="ECO:0007669"/>
    <property type="project" value="UniProtKB-UniRule"/>
</dbReference>
<dbReference type="GO" id="GO:0005634">
    <property type="term" value="C:nucleus"/>
    <property type="evidence" value="ECO:0007669"/>
    <property type="project" value="TreeGrafter"/>
</dbReference>
<feature type="coiled-coil region" evidence="10">
    <location>
        <begin position="705"/>
        <end position="732"/>
    </location>
</feature>
<feature type="coiled-coil region" evidence="10">
    <location>
        <begin position="825"/>
        <end position="922"/>
    </location>
</feature>
<evidence type="ECO:0000256" key="3">
    <source>
        <dbReference type="ARBA" id="ARBA00022553"/>
    </source>
</evidence>
<evidence type="ECO:0000256" key="4">
    <source>
        <dbReference type="ARBA" id="ARBA00022741"/>
    </source>
</evidence>
<evidence type="ECO:0000256" key="7">
    <source>
        <dbReference type="ARBA" id="ARBA00023175"/>
    </source>
</evidence>
<feature type="compositionally biased region" description="Basic and acidic residues" evidence="11">
    <location>
        <begin position="1642"/>
        <end position="1652"/>
    </location>
</feature>
<dbReference type="GO" id="GO:0008017">
    <property type="term" value="F:microtubule binding"/>
    <property type="evidence" value="ECO:0007669"/>
    <property type="project" value="InterPro"/>
</dbReference>
<dbReference type="CDD" id="cd21786">
    <property type="entry name" value="RBD_KIF20B"/>
    <property type="match status" value="1"/>
</dbReference>
<comment type="similarity">
    <text evidence="9">Belongs to the TRAFAC class myosin-kinesin ATPase superfamily. Kinesin family.</text>
</comment>
<dbReference type="OrthoDB" id="123929at2759"/>
<comment type="caution">
    <text evidence="13">The sequence shown here is derived from an EMBL/GenBank/DDBJ whole genome shotgun (WGS) entry which is preliminary data.</text>
</comment>
<evidence type="ECO:0000256" key="11">
    <source>
        <dbReference type="SAM" id="MobiDB-lite"/>
    </source>
</evidence>
<dbReference type="PANTHER" id="PTHR47970:SF29">
    <property type="entry name" value="KINESIN FAMILY MEMBER 20B"/>
    <property type="match status" value="1"/>
</dbReference>
<dbReference type="GO" id="GO:0008574">
    <property type="term" value="F:plus-end-directed microtubule motor activity"/>
    <property type="evidence" value="ECO:0007669"/>
    <property type="project" value="TreeGrafter"/>
</dbReference>
<reference evidence="13" key="1">
    <citation type="submission" date="2020-02" db="EMBL/GenBank/DDBJ databases">
        <title>Bird 10,000 Genomes (B10K) Project - Family phase.</title>
        <authorList>
            <person name="Zhang G."/>
        </authorList>
    </citation>
    <scope>NUCLEOTIDE SEQUENCE</scope>
    <source>
        <strain evidence="13">B10K-DU-029-61</strain>
        <tissue evidence="13">Blood</tissue>
    </source>
</reference>
<dbReference type="PROSITE" id="PS50067">
    <property type="entry name" value="KINESIN_MOTOR_2"/>
    <property type="match status" value="1"/>
</dbReference>
<dbReference type="GO" id="GO:0051231">
    <property type="term" value="P:spindle elongation"/>
    <property type="evidence" value="ECO:0007669"/>
    <property type="project" value="TreeGrafter"/>
</dbReference>
<proteinExistence type="inferred from homology"/>
<dbReference type="GO" id="GO:0090307">
    <property type="term" value="P:mitotic spindle assembly"/>
    <property type="evidence" value="ECO:0007669"/>
    <property type="project" value="TreeGrafter"/>
</dbReference>
<dbReference type="EMBL" id="WBMZ01012652">
    <property type="protein sequence ID" value="NXY23038.1"/>
    <property type="molecule type" value="Genomic_DNA"/>
</dbReference>
<feature type="coiled-coil region" evidence="10">
    <location>
        <begin position="1019"/>
        <end position="1310"/>
    </location>
</feature>
<feature type="non-terminal residue" evidence="13">
    <location>
        <position position="1757"/>
    </location>
</feature>
<feature type="compositionally biased region" description="Basic and acidic residues" evidence="11">
    <location>
        <begin position="1533"/>
        <end position="1543"/>
    </location>
</feature>
<feature type="non-terminal residue" evidence="13">
    <location>
        <position position="1"/>
    </location>
</feature>
<sequence>MEPTLNNEKFYRPSYIASIEPSPRAGPVSVEDIKTDLSSEFSLVSSSSDTSQSKGHIQVCLRIRPFTSLERENGSQDCVSLEDSTNIILKPPQHYLSRLSEKTAGQMLQKFTFSQVFGPETTQEEFFEGTMKQPVQDFLDGYNRLVFTYGVTNAGKTYTFQGTEDDVGILPRTMDMLFKSIQGRLYTAMDLKPCRCRDYIKLTENQVREETAIKNSLLRLIKEYQFSLTNSFNESHFTRSILSCNILCLAGLEEISKESEQSITTARNYIKFSVWVSFFEIYNECFYDLLIPISNDKKRKTLRLAQDIKGCSFVKDLQWVQISDSKEAFRLLKLGLKHQSNASTKLNNCSSRSHSIFTVKVLKIEDSGTPRVTRVNELSLCDLAGSERYTKTRNEGDRLKESGNINTSLLTLGKCINALKNCQQTKLQQHIPFRESKLTHFLQGFFSGKGKVYMIVNISKCASAYEETLSVLKFSAIAQKVVVMDTSILPQDQSFGQKLAGESSLLNVTRMPIPRKRATILWDRSLEDVLENDDDEMEEQQSMSREEAVQENEGNKVVIGKEKYMVCARATLRISMLLSLIEELRNKLITEKKNKLLLELKIREEVIQEFTHYFAEREIDFKECLSHERARLEENSEKRLEIFKELVNSYTKNADEKSKLQDRPCACIDFEGVIDSLQNDITDIKNQAEAAHQYIVSLEDPQETIGCLEKQLAKITAELVETKEQLEKKTRGKLSLSQFLLTQDNTLAAIKRKLAEKNSNEVIESSQFKNCEETVLEVGRKRCLENKPTSEEPPTKKGTISTITQQGVLKKNLKRTNDSETYMEILALKARTETLEGQIAALEEQCQREKTKKEELSQQITSLHFKLSASEEKASGLSEELQQCRAEYQETVSELDKQKTINREQEEKIIQLNNEVTDAKQNIIDKVSQIKTMQSQVDELYKCPLESCSVDIDLVNLKDSLDPQKDESETAQMSPLSMQFQTASTANLKQESSFHHTIESIWEECKIMIKASSQKSHHIQELLQQVEDLKKRLHDSEDYNNQLKVKLNEITDQHHQSVKEKDFMDQLQEQMQKKTQDFEKQAAEDQRVIAQFQEKVTSYEGKIRDLECLLEAFRTKDDSIKKLEEVLKEKESIILNLESNTVALQEKCTNSDKKLEEFNAQEANLKDEVVQLMNSLETMKHVLQEKEKNECEQIQSMELLHKDLSESSALVQSLKKDLQRKEEEYTDLKEKFCDAKKQIQQVQKEVCTMQTEEKSLRKKVNELEKIKNQFSEELEFKQRTILQLKKQLNNEKLEEISRQYEKTHKDLCAKEKIIEDMRMTLEEQEQTQIEQDQVLEAKLEETNRLVLELETWKQKYRELNNQSNSDWQQNMSKNEEKTINENEDLIKLQKELKENEAKFQADRKKWLEEKMGLINQVKEAENHRNREMRKFVEDREHHVKQQAEIERLAAQLVEKDSNLQKWREERDELVEALEVQLKSLASSTIQKDKEIEELKQAALKAAEKEMKQHFNHESLQSLAEVPLPEEGQDKIDQSVNKEDHSEIVLDSTEVSTEDGKTSRFPKPEMEIQFTPLQPNKMEVKHQGSTLPVTVKMLKPRRKRKSAEMNEDFVKSENKRNTKPAMADSPSTPSTSNRKMMSPAQSVRKEFPLRKQESTLSKKSAKKKDGTLQKIGDFFQSSPTIIHTKAKKLIETISSPKSAEPENVKEKELKPKRAKRKLYSTDISCPLDIPVSSILLEQKEKESDHLIIKRRLRSRIAK</sequence>